<dbReference type="KEGG" id="dax:FDQ92_11885"/>
<sequence length="233" mass="27071">MAAWGRIFFIYSKQGATEGLQAVYGQPLENHVENCVSLFTHLQGELLSTDTRDKLETAVRLHDHGKRETFRLFKDSETKRWSYSFAGHRFRVPHKDPYVAALIRSHHEFSVDRIQRERALLRGAERDRFADDLYLLCMVDQLEAELAVKEVEGAKDVARTFMEFVTRRDERDGSYRVVPWPFTGDRLSLELHLHPLPLEVFNSLSKEEAVTRHIRNMESGTAETRHIMLTADN</sequence>
<dbReference type="EMBL" id="CP040098">
    <property type="protein sequence ID" value="QCQ22812.1"/>
    <property type="molecule type" value="Genomic_DNA"/>
</dbReference>
<organism evidence="1 2">
    <name type="scientific">Desulfoglaeba alkanexedens ALDC</name>
    <dbReference type="NCBI Taxonomy" id="980445"/>
    <lineage>
        <taxon>Bacteria</taxon>
        <taxon>Pseudomonadati</taxon>
        <taxon>Thermodesulfobacteriota</taxon>
        <taxon>Syntrophobacteria</taxon>
        <taxon>Syntrophobacterales</taxon>
        <taxon>Syntrophobacteraceae</taxon>
        <taxon>Desulfoglaeba</taxon>
    </lineage>
</organism>
<proteinExistence type="predicted"/>
<evidence type="ECO:0008006" key="3">
    <source>
        <dbReference type="Google" id="ProtNLM"/>
    </source>
</evidence>
<reference evidence="1 2" key="1">
    <citation type="submission" date="2019-05" db="EMBL/GenBank/DDBJ databases">
        <title>The Complete Genome Sequence of the n-alkane-degrading Desulfoglaeba alkanexedens ALDC reveals multiple alkylsuccinate synthase gene clusters.</title>
        <authorList>
            <person name="Callaghan A.V."/>
            <person name="Davidova I.A."/>
            <person name="Duncan K.E."/>
            <person name="Morris B."/>
            <person name="McInerney M.J."/>
        </authorList>
    </citation>
    <scope>NUCLEOTIDE SEQUENCE [LARGE SCALE GENOMIC DNA]</scope>
    <source>
        <strain evidence="1 2">ALDC</strain>
    </source>
</reference>
<dbReference type="Proteomes" id="UP000298602">
    <property type="component" value="Chromosome"/>
</dbReference>
<evidence type="ECO:0000313" key="2">
    <source>
        <dbReference type="Proteomes" id="UP000298602"/>
    </source>
</evidence>
<keyword evidence="2" id="KW-1185">Reference proteome</keyword>
<dbReference type="AlphaFoldDB" id="A0A4P8L857"/>
<protein>
    <recommendedName>
        <fullName evidence="3">CRISPR-associated endonuclease Cas3</fullName>
    </recommendedName>
</protein>
<dbReference type="RefSeq" id="WP_137425095.1">
    <property type="nucleotide sequence ID" value="NZ_CP040098.1"/>
</dbReference>
<evidence type="ECO:0000313" key="1">
    <source>
        <dbReference type="EMBL" id="QCQ22812.1"/>
    </source>
</evidence>
<name>A0A4P8L857_9BACT</name>
<gene>
    <name evidence="1" type="ORF">FDQ92_11885</name>
</gene>
<reference evidence="1 2" key="2">
    <citation type="submission" date="2019-05" db="EMBL/GenBank/DDBJ databases">
        <authorList>
            <person name="Suflita J.M."/>
            <person name="Marks C.R."/>
        </authorList>
    </citation>
    <scope>NUCLEOTIDE SEQUENCE [LARGE SCALE GENOMIC DNA]</scope>
    <source>
        <strain evidence="1 2">ALDC</strain>
    </source>
</reference>
<accession>A0A4P8L857</accession>